<dbReference type="InterPro" id="IPR029063">
    <property type="entry name" value="SAM-dependent_MTases_sf"/>
</dbReference>
<dbReference type="Pfam" id="PF08241">
    <property type="entry name" value="Methyltransf_11"/>
    <property type="match status" value="1"/>
</dbReference>
<sequence>MRDLDKLRQAYNEGGLGNVLRGVERRALLRLVELLKRPFHRGTTPEPCHAVFQHFIESVNALQRPRVLEIGSRARSGNVQTHHFKDADYVGFDVVPGENVQVVGDAHDLSAYFPAESFDAAFAVSVFEHLAMPWKVVLELNRVLKPGGLVCVFTHPTYPPHDRPWDFWRYAPEAFEVLFGAPTGFELLECAEGLPCSVVPLASEPALVGLWREPAYLAVAAIAKKTSVPDTRLRWDVPLTAVLSTRYPR</sequence>
<dbReference type="CDD" id="cd02440">
    <property type="entry name" value="AdoMet_MTases"/>
    <property type="match status" value="1"/>
</dbReference>
<feature type="domain" description="Methyltransferase type 11" evidence="1">
    <location>
        <begin position="101"/>
        <end position="151"/>
    </location>
</feature>
<protein>
    <recommendedName>
        <fullName evidence="1">Methyltransferase type 11 domain-containing protein</fullName>
    </recommendedName>
</protein>
<dbReference type="SUPFAM" id="SSF53335">
    <property type="entry name" value="S-adenosyl-L-methionine-dependent methyltransferases"/>
    <property type="match status" value="1"/>
</dbReference>
<comment type="caution">
    <text evidence="2">The sequence shown here is derived from an EMBL/GenBank/DDBJ whole genome shotgun (WGS) entry which is preliminary data.</text>
</comment>
<dbReference type="RefSeq" id="WP_176068578.1">
    <property type="nucleotide sequence ID" value="NZ_BJTG01000012.1"/>
</dbReference>
<evidence type="ECO:0000313" key="2">
    <source>
        <dbReference type="EMBL" id="GEJ59258.1"/>
    </source>
</evidence>
<evidence type="ECO:0000259" key="1">
    <source>
        <dbReference type="Pfam" id="PF08241"/>
    </source>
</evidence>
<dbReference type="InterPro" id="IPR013216">
    <property type="entry name" value="Methyltransf_11"/>
</dbReference>
<reference evidence="3" key="1">
    <citation type="journal article" date="2020" name="Appl. Environ. Microbiol.">
        <title>Diazotrophic Anaeromyxobacter Isolates from Soils.</title>
        <authorList>
            <person name="Masuda Y."/>
            <person name="Yamanaka H."/>
            <person name="Xu Z.X."/>
            <person name="Shiratori Y."/>
            <person name="Aono T."/>
            <person name="Amachi S."/>
            <person name="Senoo K."/>
            <person name="Itoh H."/>
        </authorList>
    </citation>
    <scope>NUCLEOTIDE SEQUENCE [LARGE SCALE GENOMIC DNA]</scope>
    <source>
        <strain evidence="3">R267</strain>
    </source>
</reference>
<organism evidence="2 3">
    <name type="scientific">Anaeromyxobacter diazotrophicus</name>
    <dbReference type="NCBI Taxonomy" id="2590199"/>
    <lineage>
        <taxon>Bacteria</taxon>
        <taxon>Pseudomonadati</taxon>
        <taxon>Myxococcota</taxon>
        <taxon>Myxococcia</taxon>
        <taxon>Myxococcales</taxon>
        <taxon>Cystobacterineae</taxon>
        <taxon>Anaeromyxobacteraceae</taxon>
        <taxon>Anaeromyxobacter</taxon>
    </lineage>
</organism>
<accession>A0A7I9VSR3</accession>
<dbReference type="Proteomes" id="UP000503640">
    <property type="component" value="Unassembled WGS sequence"/>
</dbReference>
<dbReference type="GO" id="GO:0008757">
    <property type="term" value="F:S-adenosylmethionine-dependent methyltransferase activity"/>
    <property type="evidence" value="ECO:0007669"/>
    <property type="project" value="InterPro"/>
</dbReference>
<dbReference type="Gene3D" id="3.40.50.150">
    <property type="entry name" value="Vaccinia Virus protein VP39"/>
    <property type="match status" value="1"/>
</dbReference>
<evidence type="ECO:0000313" key="3">
    <source>
        <dbReference type="Proteomes" id="UP000503640"/>
    </source>
</evidence>
<dbReference type="AlphaFoldDB" id="A0A7I9VSR3"/>
<dbReference type="EMBL" id="BJTG01000012">
    <property type="protein sequence ID" value="GEJ59258.1"/>
    <property type="molecule type" value="Genomic_DNA"/>
</dbReference>
<name>A0A7I9VSR3_9BACT</name>
<proteinExistence type="predicted"/>
<gene>
    <name evidence="2" type="ORF">AMYX_39990</name>
</gene>
<keyword evidence="3" id="KW-1185">Reference proteome</keyword>